<evidence type="ECO:0000313" key="2">
    <source>
        <dbReference type="Proteomes" id="UP000580250"/>
    </source>
</evidence>
<dbReference type="Proteomes" id="UP000580250">
    <property type="component" value="Unassembled WGS sequence"/>
</dbReference>
<protein>
    <submittedName>
        <fullName evidence="1">Uncharacterized protein</fullName>
    </submittedName>
</protein>
<dbReference type="EMBL" id="CAJEWN010000404">
    <property type="protein sequence ID" value="CAD2181585.1"/>
    <property type="molecule type" value="Genomic_DNA"/>
</dbReference>
<dbReference type="AlphaFoldDB" id="A0A6V7W335"/>
<reference evidence="1 2" key="1">
    <citation type="submission" date="2020-08" db="EMBL/GenBank/DDBJ databases">
        <authorList>
            <person name="Koutsovoulos G."/>
            <person name="Danchin GJ E."/>
        </authorList>
    </citation>
    <scope>NUCLEOTIDE SEQUENCE [LARGE SCALE GENOMIC DNA]</scope>
</reference>
<organism evidence="1 2">
    <name type="scientific">Meloidogyne enterolobii</name>
    <name type="common">Root-knot nematode worm</name>
    <name type="synonym">Meloidogyne mayaguensis</name>
    <dbReference type="NCBI Taxonomy" id="390850"/>
    <lineage>
        <taxon>Eukaryota</taxon>
        <taxon>Metazoa</taxon>
        <taxon>Ecdysozoa</taxon>
        <taxon>Nematoda</taxon>
        <taxon>Chromadorea</taxon>
        <taxon>Rhabditida</taxon>
        <taxon>Tylenchina</taxon>
        <taxon>Tylenchomorpha</taxon>
        <taxon>Tylenchoidea</taxon>
        <taxon>Meloidogynidae</taxon>
        <taxon>Meloidogyninae</taxon>
        <taxon>Meloidogyne</taxon>
    </lineage>
</organism>
<gene>
    <name evidence="1" type="ORF">MENT_LOCUS33738</name>
</gene>
<proteinExistence type="predicted"/>
<sequence>MDLFKEVFHEIKQIISLWSRIVICSTDIKNGLLHNNRIGDILLHGIEREKFSTRKNKIEYKSI</sequence>
<name>A0A6V7W335_MELEN</name>
<evidence type="ECO:0000313" key="1">
    <source>
        <dbReference type="EMBL" id="CAD2181585.1"/>
    </source>
</evidence>
<accession>A0A6V7W335</accession>
<comment type="caution">
    <text evidence="1">The sequence shown here is derived from an EMBL/GenBank/DDBJ whole genome shotgun (WGS) entry which is preliminary data.</text>
</comment>